<reference evidence="1 2" key="1">
    <citation type="journal article" date="2014" name="Nat. Commun.">
        <title>Klebsormidium flaccidum genome reveals primary factors for plant terrestrial adaptation.</title>
        <authorList>
            <person name="Hori K."/>
            <person name="Maruyama F."/>
            <person name="Fujisawa T."/>
            <person name="Togashi T."/>
            <person name="Yamamoto N."/>
            <person name="Seo M."/>
            <person name="Sato S."/>
            <person name="Yamada T."/>
            <person name="Mori H."/>
            <person name="Tajima N."/>
            <person name="Moriyama T."/>
            <person name="Ikeuchi M."/>
            <person name="Watanabe M."/>
            <person name="Wada H."/>
            <person name="Kobayashi K."/>
            <person name="Saito M."/>
            <person name="Masuda T."/>
            <person name="Sasaki-Sekimoto Y."/>
            <person name="Mashiguchi K."/>
            <person name="Awai K."/>
            <person name="Shimojima M."/>
            <person name="Masuda S."/>
            <person name="Iwai M."/>
            <person name="Nobusawa T."/>
            <person name="Narise T."/>
            <person name="Kondo S."/>
            <person name="Saito H."/>
            <person name="Sato R."/>
            <person name="Murakawa M."/>
            <person name="Ihara Y."/>
            <person name="Oshima-Yamada Y."/>
            <person name="Ohtaka K."/>
            <person name="Satoh M."/>
            <person name="Sonobe K."/>
            <person name="Ishii M."/>
            <person name="Ohtani R."/>
            <person name="Kanamori-Sato M."/>
            <person name="Honoki R."/>
            <person name="Miyazaki D."/>
            <person name="Mochizuki H."/>
            <person name="Umetsu J."/>
            <person name="Higashi K."/>
            <person name="Shibata D."/>
            <person name="Kamiya Y."/>
            <person name="Sato N."/>
            <person name="Nakamura Y."/>
            <person name="Tabata S."/>
            <person name="Ida S."/>
            <person name="Kurokawa K."/>
            <person name="Ohta H."/>
        </authorList>
    </citation>
    <scope>NUCLEOTIDE SEQUENCE [LARGE SCALE GENOMIC DNA]</scope>
    <source>
        <strain evidence="1 2">NIES-2285</strain>
    </source>
</reference>
<gene>
    <name evidence="1" type="ORF">KFL_000020190</name>
</gene>
<dbReference type="OMA" id="HEPLWPT"/>
<name>A0A1Y1HP86_KLENI</name>
<dbReference type="Proteomes" id="UP000054558">
    <property type="component" value="Unassembled WGS sequence"/>
</dbReference>
<protein>
    <submittedName>
        <fullName evidence="1">Uncharacterized protein</fullName>
    </submittedName>
</protein>
<organism evidence="1 2">
    <name type="scientific">Klebsormidium nitens</name>
    <name type="common">Green alga</name>
    <name type="synonym">Ulothrix nitens</name>
    <dbReference type="NCBI Taxonomy" id="105231"/>
    <lineage>
        <taxon>Eukaryota</taxon>
        <taxon>Viridiplantae</taxon>
        <taxon>Streptophyta</taxon>
        <taxon>Klebsormidiophyceae</taxon>
        <taxon>Klebsormidiales</taxon>
        <taxon>Klebsormidiaceae</taxon>
        <taxon>Klebsormidium</taxon>
    </lineage>
</organism>
<sequence>MGVPLAQSPPLFVPKLLFKDRQPTAVNRLDDPIWEQADIQKLLAWCAYADILTQVEEIYHSGRDPLGGGIREQLERMCHLVAPNRPLMRVLDELRISATFPSLGRALRGDPAMSPTTVTSPGPTGTDYFAHVSILNQLSSMATQLHEDSDKQQNHKYIAHQIALLYQCLNQVRGEARPFKKRIEEKFEEVKSLTENTGAPKLSEAYKQWLRTLTLDIQEMVGSFPPQLSAKLGPVADVYRASASQLGVH</sequence>
<keyword evidence="2" id="KW-1185">Reference proteome</keyword>
<evidence type="ECO:0000313" key="2">
    <source>
        <dbReference type="Proteomes" id="UP000054558"/>
    </source>
</evidence>
<dbReference type="EMBL" id="DF236951">
    <property type="protein sequence ID" value="GAQ77658.1"/>
    <property type="molecule type" value="Genomic_DNA"/>
</dbReference>
<dbReference type="OrthoDB" id="533331at2759"/>
<proteinExistence type="predicted"/>
<dbReference type="AlphaFoldDB" id="A0A1Y1HP86"/>
<evidence type="ECO:0000313" key="1">
    <source>
        <dbReference type="EMBL" id="GAQ77658.1"/>
    </source>
</evidence>
<accession>A0A1Y1HP86</accession>